<evidence type="ECO:0000313" key="3">
    <source>
        <dbReference type="Proteomes" id="UP000214603"/>
    </source>
</evidence>
<organism evidence="2 3">
    <name type="scientific">Candidimonas nitroreducens</name>
    <dbReference type="NCBI Taxonomy" id="683354"/>
    <lineage>
        <taxon>Bacteria</taxon>
        <taxon>Pseudomonadati</taxon>
        <taxon>Pseudomonadota</taxon>
        <taxon>Betaproteobacteria</taxon>
        <taxon>Burkholderiales</taxon>
        <taxon>Alcaligenaceae</taxon>
        <taxon>Candidimonas</taxon>
    </lineage>
</organism>
<dbReference type="Gene3D" id="2.20.25.10">
    <property type="match status" value="1"/>
</dbReference>
<dbReference type="InterPro" id="IPR019953">
    <property type="entry name" value="OHR"/>
</dbReference>
<evidence type="ECO:0000256" key="1">
    <source>
        <dbReference type="ARBA" id="ARBA00007378"/>
    </source>
</evidence>
<dbReference type="InterPro" id="IPR015946">
    <property type="entry name" value="KH_dom-like_a/b"/>
</dbReference>
<reference evidence="3" key="1">
    <citation type="submission" date="2017-06" db="EMBL/GenBank/DDBJ databases">
        <title>Herbaspirillum phytohormonus sp. nov., isolated from the root nodule of Robinia pseudoacacia in lead-zinc mine.</title>
        <authorList>
            <person name="Fan M."/>
            <person name="Lin Y."/>
        </authorList>
    </citation>
    <scope>NUCLEOTIDE SEQUENCE [LARGE SCALE GENOMIC DNA]</scope>
    <source>
        <strain evidence="3">SC-089</strain>
    </source>
</reference>
<sequence length="140" mass="14894">MAVLYTTRATAFNGREGRVATEDGALALQLSRPREMGGSGIPGTNPEQLFAAGYAGCFGATLQALARARKITLERNEVTAEVGLVKRDEGGFVLSATLDIILSAISHEDAAALVEEAHRVCPYSNSIKATIDVQIRYQLA</sequence>
<accession>A0A225MZ26</accession>
<dbReference type="GO" id="GO:0006979">
    <property type="term" value="P:response to oxidative stress"/>
    <property type="evidence" value="ECO:0007669"/>
    <property type="project" value="InterPro"/>
</dbReference>
<name>A0A225MZ26_9BURK</name>
<dbReference type="SUPFAM" id="SSF82784">
    <property type="entry name" value="OsmC-like"/>
    <property type="match status" value="1"/>
</dbReference>
<dbReference type="NCBIfam" id="TIGR03561">
    <property type="entry name" value="organ_hyd_perox"/>
    <property type="match status" value="1"/>
</dbReference>
<dbReference type="Proteomes" id="UP000214603">
    <property type="component" value="Unassembled WGS sequence"/>
</dbReference>
<proteinExistence type="inferred from homology"/>
<dbReference type="PANTHER" id="PTHR33797:SF2">
    <property type="entry name" value="ORGANIC HYDROPEROXIDE RESISTANCE PROTEIN-LIKE"/>
    <property type="match status" value="1"/>
</dbReference>
<dbReference type="Gene3D" id="3.30.300.20">
    <property type="match status" value="1"/>
</dbReference>
<comment type="caution">
    <text evidence="2">The sequence shown here is derived from an EMBL/GenBank/DDBJ whole genome shotgun (WGS) entry which is preliminary data.</text>
</comment>
<dbReference type="Pfam" id="PF02566">
    <property type="entry name" value="OsmC"/>
    <property type="match status" value="1"/>
</dbReference>
<protein>
    <submittedName>
        <fullName evidence="2">Organic hydroperoxide resistance protein</fullName>
    </submittedName>
</protein>
<dbReference type="AlphaFoldDB" id="A0A225MZ26"/>
<gene>
    <name evidence="2" type="ORF">CEY11_06455</name>
</gene>
<dbReference type="InterPro" id="IPR036102">
    <property type="entry name" value="OsmC/Ohrsf"/>
</dbReference>
<comment type="similarity">
    <text evidence="1">Belongs to the OsmC/Ohr family.</text>
</comment>
<dbReference type="InterPro" id="IPR003718">
    <property type="entry name" value="OsmC/Ohr_fam"/>
</dbReference>
<dbReference type="EMBL" id="NJIH01000003">
    <property type="protein sequence ID" value="OWT63939.1"/>
    <property type="molecule type" value="Genomic_DNA"/>
</dbReference>
<dbReference type="RefSeq" id="WP_088602519.1">
    <property type="nucleotide sequence ID" value="NZ_NJIH01000003.1"/>
</dbReference>
<keyword evidence="3" id="KW-1185">Reference proteome</keyword>
<dbReference type="PANTHER" id="PTHR33797">
    <property type="entry name" value="ORGANIC HYDROPEROXIDE RESISTANCE PROTEIN-LIKE"/>
    <property type="match status" value="1"/>
</dbReference>
<evidence type="ECO:0000313" key="2">
    <source>
        <dbReference type="EMBL" id="OWT63939.1"/>
    </source>
</evidence>
<dbReference type="OrthoDB" id="9797508at2"/>